<keyword evidence="2 3" id="KW-0040">ANK repeat</keyword>
<dbReference type="SUPFAM" id="SSF48403">
    <property type="entry name" value="Ankyrin repeat"/>
    <property type="match status" value="1"/>
</dbReference>
<dbReference type="STRING" id="225164.V3Z4Y7"/>
<dbReference type="HOGENOM" id="CLU_1381158_0_0_1"/>
<dbReference type="GeneID" id="20252646"/>
<name>V3Z4Y7_LOTGI</name>
<accession>V3Z4Y7</accession>
<feature type="non-terminal residue" evidence="4">
    <location>
        <position position="1"/>
    </location>
</feature>
<dbReference type="KEGG" id="lgi:LOTGIDRAFT_85177"/>
<dbReference type="Pfam" id="PF12796">
    <property type="entry name" value="Ank_2"/>
    <property type="match status" value="1"/>
</dbReference>
<evidence type="ECO:0000313" key="5">
    <source>
        <dbReference type="Proteomes" id="UP000030746"/>
    </source>
</evidence>
<evidence type="ECO:0000313" key="4">
    <source>
        <dbReference type="EMBL" id="ESO85768.1"/>
    </source>
</evidence>
<dbReference type="AlphaFoldDB" id="V3Z4Y7"/>
<keyword evidence="5" id="KW-1185">Reference proteome</keyword>
<reference evidence="4 5" key="1">
    <citation type="journal article" date="2013" name="Nature">
        <title>Insights into bilaterian evolution from three spiralian genomes.</title>
        <authorList>
            <person name="Simakov O."/>
            <person name="Marletaz F."/>
            <person name="Cho S.J."/>
            <person name="Edsinger-Gonzales E."/>
            <person name="Havlak P."/>
            <person name="Hellsten U."/>
            <person name="Kuo D.H."/>
            <person name="Larsson T."/>
            <person name="Lv J."/>
            <person name="Arendt D."/>
            <person name="Savage R."/>
            <person name="Osoegawa K."/>
            <person name="de Jong P."/>
            <person name="Grimwood J."/>
            <person name="Chapman J.A."/>
            <person name="Shapiro H."/>
            <person name="Aerts A."/>
            <person name="Otillar R.P."/>
            <person name="Terry A.Y."/>
            <person name="Boore J.L."/>
            <person name="Grigoriev I.V."/>
            <person name="Lindberg D.R."/>
            <person name="Seaver E.C."/>
            <person name="Weisblat D.A."/>
            <person name="Putnam N.H."/>
            <person name="Rokhsar D.S."/>
        </authorList>
    </citation>
    <scope>NUCLEOTIDE SEQUENCE [LARGE SCALE GENOMIC DNA]</scope>
</reference>
<feature type="non-terminal residue" evidence="4">
    <location>
        <position position="198"/>
    </location>
</feature>
<dbReference type="PROSITE" id="PS50088">
    <property type="entry name" value="ANK_REPEAT"/>
    <property type="match status" value="2"/>
</dbReference>
<evidence type="ECO:0000256" key="3">
    <source>
        <dbReference type="PROSITE-ProRule" id="PRU00023"/>
    </source>
</evidence>
<dbReference type="EMBL" id="KB203251">
    <property type="protein sequence ID" value="ESO85768.1"/>
    <property type="molecule type" value="Genomic_DNA"/>
</dbReference>
<dbReference type="CTD" id="20252646"/>
<sequence>GFDDICELLVYHGANINARNKNGYTPLMLACEKCDVCTVALLIEIGANLNIQQSNGETSLIKAVKRGHKQITQCVLEAGANFALKSNSGYSALTYAKTMRNLDVEDLMIDHISRLTSEFDKQVALTLNNTARIITALFPMQCFPLKEGNKFVINFKHVMEPLHPGVGFLLFISHARIKQNDIRCRLHGPCAVTSVILN</sequence>
<evidence type="ECO:0000256" key="2">
    <source>
        <dbReference type="ARBA" id="ARBA00023043"/>
    </source>
</evidence>
<dbReference type="InterPro" id="IPR002110">
    <property type="entry name" value="Ankyrin_rpt"/>
</dbReference>
<dbReference type="InterPro" id="IPR036770">
    <property type="entry name" value="Ankyrin_rpt-contain_sf"/>
</dbReference>
<keyword evidence="1" id="KW-0677">Repeat</keyword>
<proteinExistence type="predicted"/>
<feature type="repeat" description="ANK" evidence="3">
    <location>
        <begin position="22"/>
        <end position="54"/>
    </location>
</feature>
<dbReference type="Pfam" id="PF13637">
    <property type="entry name" value="Ank_4"/>
    <property type="match status" value="1"/>
</dbReference>
<gene>
    <name evidence="4" type="ORF">LOTGIDRAFT_85177</name>
</gene>
<dbReference type="PROSITE" id="PS50297">
    <property type="entry name" value="ANK_REP_REGION"/>
    <property type="match status" value="2"/>
</dbReference>
<dbReference type="SMART" id="SM00248">
    <property type="entry name" value="ANK"/>
    <property type="match status" value="3"/>
</dbReference>
<protein>
    <submittedName>
        <fullName evidence="4">Uncharacterized protein</fullName>
    </submittedName>
</protein>
<organism evidence="4 5">
    <name type="scientific">Lottia gigantea</name>
    <name type="common">Giant owl limpet</name>
    <dbReference type="NCBI Taxonomy" id="225164"/>
    <lineage>
        <taxon>Eukaryota</taxon>
        <taxon>Metazoa</taxon>
        <taxon>Spiralia</taxon>
        <taxon>Lophotrochozoa</taxon>
        <taxon>Mollusca</taxon>
        <taxon>Gastropoda</taxon>
        <taxon>Patellogastropoda</taxon>
        <taxon>Lottioidea</taxon>
        <taxon>Lottiidae</taxon>
        <taxon>Lottia</taxon>
    </lineage>
</organism>
<dbReference type="PANTHER" id="PTHR24171">
    <property type="entry name" value="ANKYRIN REPEAT DOMAIN-CONTAINING PROTEIN 39-RELATED"/>
    <property type="match status" value="1"/>
</dbReference>
<evidence type="ECO:0000256" key="1">
    <source>
        <dbReference type="ARBA" id="ARBA00022737"/>
    </source>
</evidence>
<dbReference type="OMA" id="GCERIAC"/>
<feature type="repeat" description="ANK" evidence="3">
    <location>
        <begin position="55"/>
        <end position="87"/>
    </location>
</feature>
<dbReference type="Proteomes" id="UP000030746">
    <property type="component" value="Unassembled WGS sequence"/>
</dbReference>
<dbReference type="RefSeq" id="XP_009063465.1">
    <property type="nucleotide sequence ID" value="XM_009065217.1"/>
</dbReference>
<dbReference type="OrthoDB" id="10071877at2759"/>
<dbReference type="Gene3D" id="1.25.40.20">
    <property type="entry name" value="Ankyrin repeat-containing domain"/>
    <property type="match status" value="1"/>
</dbReference>